<organism evidence="5 6">
    <name type="scientific">Arthrobotrys musiformis</name>
    <dbReference type="NCBI Taxonomy" id="47236"/>
    <lineage>
        <taxon>Eukaryota</taxon>
        <taxon>Fungi</taxon>
        <taxon>Dikarya</taxon>
        <taxon>Ascomycota</taxon>
        <taxon>Pezizomycotina</taxon>
        <taxon>Orbiliomycetes</taxon>
        <taxon>Orbiliales</taxon>
        <taxon>Orbiliaceae</taxon>
        <taxon>Arthrobotrys</taxon>
    </lineage>
</organism>
<dbReference type="GO" id="GO:0016020">
    <property type="term" value="C:membrane"/>
    <property type="evidence" value="ECO:0007669"/>
    <property type="project" value="UniProtKB-SubCell"/>
</dbReference>
<feature type="transmembrane region" description="Helical" evidence="3">
    <location>
        <begin position="339"/>
        <end position="361"/>
    </location>
</feature>
<feature type="transmembrane region" description="Helical" evidence="3">
    <location>
        <begin position="297"/>
        <end position="318"/>
    </location>
</feature>
<comment type="similarity">
    <text evidence="2">Belongs to the major facilitator superfamily. Monocarboxylate porter (TC 2.A.1.13) family.</text>
</comment>
<feature type="transmembrane region" description="Helical" evidence="3">
    <location>
        <begin position="265"/>
        <end position="285"/>
    </location>
</feature>
<sequence>MLQCARSQLTSPIHATRLSLVSTIHWTQILEFWATVLPQQRIKYNIAFAQKTRPLPVLLNRKAIDVTSKMVKADSISSKELETLNNTPQARSEKDLANLAAGNSDIEEGTIVGGDSTIDAEKQEPPSEITFPDGGLKAWLTVLGAAISMFCSFGYVNAFGVYESYYLSVILKNKTADDIAWIGSIQIAFIFGSGLFAGSVFDRYGARIIIIPSSILLVASIMITSICKEYYQFLLCQGILGGISQGALYTPAIGVIGQYFNKNRAAAMGLVVAGSSLGGVILPIMLANLLERTTFGWTVRSIGFLFAGLLLITSFTVVERLPHRKGTFFLPEAFRIPTYNLFVAGNFFILWGLFTPFFFIPTFALNLGMSHSMSIYLVSILNGLSFPGRIIPGILADKLGRMNCMIIAPIVTSILIWCWMAIETATGLIVLTAFFGFWSGSVISLFPAVMAQIVPHPREMGTYIGMAMGISGVAGLTGSPIAGALLTRYGYTAAISFSGSCMAIGTMFLLVARFHHNPKLFVVT</sequence>
<feature type="transmembrane region" description="Helical" evidence="3">
    <location>
        <begin position="489"/>
        <end position="511"/>
    </location>
</feature>
<reference evidence="5 6" key="1">
    <citation type="submission" date="2023-08" db="EMBL/GenBank/DDBJ databases">
        <authorList>
            <person name="Palmer J.M."/>
        </authorList>
    </citation>
    <scope>NUCLEOTIDE SEQUENCE [LARGE SCALE GENOMIC DNA]</scope>
    <source>
        <strain evidence="5 6">TWF481</strain>
    </source>
</reference>
<dbReference type="PANTHER" id="PTHR11360:SF281">
    <property type="entry name" value="ASPYRIDONES EFFLUX PROTEIN APDF-RELATED"/>
    <property type="match status" value="1"/>
</dbReference>
<name>A0AAV9W692_9PEZI</name>
<feature type="domain" description="Major facilitator superfamily (MFS) profile" evidence="4">
    <location>
        <begin position="141"/>
        <end position="517"/>
    </location>
</feature>
<evidence type="ECO:0000259" key="4">
    <source>
        <dbReference type="PROSITE" id="PS50850"/>
    </source>
</evidence>
<feature type="transmembrane region" description="Helical" evidence="3">
    <location>
        <begin position="403"/>
        <end position="422"/>
    </location>
</feature>
<dbReference type="InterPro" id="IPR050327">
    <property type="entry name" value="Proton-linked_MCT"/>
</dbReference>
<keyword evidence="3" id="KW-1133">Transmembrane helix</keyword>
<keyword evidence="3" id="KW-0472">Membrane</keyword>
<accession>A0AAV9W692</accession>
<comment type="caution">
    <text evidence="5">The sequence shown here is derived from an EMBL/GenBank/DDBJ whole genome shotgun (WGS) entry which is preliminary data.</text>
</comment>
<comment type="subcellular location">
    <subcellularLocation>
        <location evidence="1">Membrane</location>
        <topology evidence="1">Multi-pass membrane protein</topology>
    </subcellularLocation>
</comment>
<dbReference type="GO" id="GO:0022857">
    <property type="term" value="F:transmembrane transporter activity"/>
    <property type="evidence" value="ECO:0007669"/>
    <property type="project" value="InterPro"/>
</dbReference>
<protein>
    <recommendedName>
        <fullName evidence="4">Major facilitator superfamily (MFS) profile domain-containing protein</fullName>
    </recommendedName>
</protein>
<dbReference type="EMBL" id="JAVHJL010000006">
    <property type="protein sequence ID" value="KAK6502088.1"/>
    <property type="molecule type" value="Genomic_DNA"/>
</dbReference>
<dbReference type="SUPFAM" id="SSF103473">
    <property type="entry name" value="MFS general substrate transporter"/>
    <property type="match status" value="1"/>
</dbReference>
<dbReference type="CDD" id="cd17352">
    <property type="entry name" value="MFS_MCT_SLC16"/>
    <property type="match status" value="1"/>
</dbReference>
<feature type="transmembrane region" description="Helical" evidence="3">
    <location>
        <begin position="138"/>
        <end position="159"/>
    </location>
</feature>
<dbReference type="AlphaFoldDB" id="A0AAV9W692"/>
<feature type="transmembrane region" description="Helical" evidence="3">
    <location>
        <begin position="179"/>
        <end position="201"/>
    </location>
</feature>
<evidence type="ECO:0000313" key="6">
    <source>
        <dbReference type="Proteomes" id="UP001370758"/>
    </source>
</evidence>
<keyword evidence="6" id="KW-1185">Reference proteome</keyword>
<feature type="transmembrane region" description="Helical" evidence="3">
    <location>
        <begin position="373"/>
        <end position="391"/>
    </location>
</feature>
<gene>
    <name evidence="5" type="ORF">TWF481_009898</name>
</gene>
<dbReference type="Proteomes" id="UP001370758">
    <property type="component" value="Unassembled WGS sequence"/>
</dbReference>
<evidence type="ECO:0000313" key="5">
    <source>
        <dbReference type="EMBL" id="KAK6502088.1"/>
    </source>
</evidence>
<evidence type="ECO:0000256" key="3">
    <source>
        <dbReference type="SAM" id="Phobius"/>
    </source>
</evidence>
<feature type="transmembrane region" description="Helical" evidence="3">
    <location>
        <begin position="463"/>
        <end position="483"/>
    </location>
</feature>
<evidence type="ECO:0000256" key="1">
    <source>
        <dbReference type="ARBA" id="ARBA00004141"/>
    </source>
</evidence>
<dbReference type="InterPro" id="IPR020846">
    <property type="entry name" value="MFS_dom"/>
</dbReference>
<feature type="transmembrane region" description="Helical" evidence="3">
    <location>
        <begin position="232"/>
        <end position="253"/>
    </location>
</feature>
<feature type="transmembrane region" description="Helical" evidence="3">
    <location>
        <begin position="428"/>
        <end position="451"/>
    </location>
</feature>
<evidence type="ECO:0000256" key="2">
    <source>
        <dbReference type="ARBA" id="ARBA00006727"/>
    </source>
</evidence>
<dbReference type="Gene3D" id="1.20.1250.20">
    <property type="entry name" value="MFS general substrate transporter like domains"/>
    <property type="match status" value="2"/>
</dbReference>
<dbReference type="Pfam" id="PF07690">
    <property type="entry name" value="MFS_1"/>
    <property type="match status" value="1"/>
</dbReference>
<dbReference type="InterPro" id="IPR036259">
    <property type="entry name" value="MFS_trans_sf"/>
</dbReference>
<keyword evidence="3" id="KW-0812">Transmembrane</keyword>
<feature type="transmembrane region" description="Helical" evidence="3">
    <location>
        <begin position="208"/>
        <end position="226"/>
    </location>
</feature>
<proteinExistence type="inferred from homology"/>
<dbReference type="InterPro" id="IPR011701">
    <property type="entry name" value="MFS"/>
</dbReference>
<dbReference type="PROSITE" id="PS50850">
    <property type="entry name" value="MFS"/>
    <property type="match status" value="1"/>
</dbReference>
<dbReference type="PANTHER" id="PTHR11360">
    <property type="entry name" value="MONOCARBOXYLATE TRANSPORTER"/>
    <property type="match status" value="1"/>
</dbReference>